<dbReference type="OrthoDB" id="2123952at2759"/>
<evidence type="ECO:0000256" key="10">
    <source>
        <dbReference type="SAM" id="MobiDB-lite"/>
    </source>
</evidence>
<dbReference type="Pfam" id="PF17979">
    <property type="entry name" value="zf-CRD"/>
    <property type="match status" value="1"/>
</dbReference>
<gene>
    <name evidence="12" type="ORF">D9756_004809</name>
</gene>
<feature type="compositionally biased region" description="Polar residues" evidence="10">
    <location>
        <begin position="1140"/>
        <end position="1158"/>
    </location>
</feature>
<reference evidence="12 13" key="1">
    <citation type="journal article" date="2020" name="ISME J.">
        <title>Uncovering the hidden diversity of litter-decomposition mechanisms in mushroom-forming fungi.</title>
        <authorList>
            <person name="Floudas D."/>
            <person name="Bentzer J."/>
            <person name="Ahren D."/>
            <person name="Johansson T."/>
            <person name="Persson P."/>
            <person name="Tunlid A."/>
        </authorList>
    </citation>
    <scope>NUCLEOTIDE SEQUENCE [LARGE SCALE GENOMIC DNA]</scope>
    <source>
        <strain evidence="12 13">CBS 146.42</strain>
    </source>
</reference>
<dbReference type="GO" id="GO:0008270">
    <property type="term" value="F:zinc ion binding"/>
    <property type="evidence" value="ECO:0007669"/>
    <property type="project" value="UniProtKB-KW"/>
</dbReference>
<dbReference type="InterPro" id="IPR018957">
    <property type="entry name" value="Znf_C3HC4_RING-type"/>
</dbReference>
<comment type="caution">
    <text evidence="12">The sequence shown here is derived from an EMBL/GenBank/DDBJ whole genome shotgun (WGS) entry which is preliminary data.</text>
</comment>
<sequence length="1200" mass="133748">MVVEPERFGAMAPNPRRTTGNNECNYDPLPKRRGPDKTPGARQRMARDVRDQLDSTLLGTRRRRRRQDVSSEEPSVIGIGRNLHSLSPSSPLREPTIILPTALAIPPATVTDDNTSYDNSTVTSQIRSTFICACHGMPSCPVSMGVTPLIRGQKARQSLSSYSDDPSLSGACMIPLDIASHGYITEVDEDGRERTEDSPEMVSQPPMSFARDMWWESLLCLYMSPNSTRLRSLPPGQREAAAQGIASDLRFVFKASNYWFSFFHIPTFFGNFFESARRKEMQPSLVLALLAMSTFWQSSEVGIGQPGRERALRLRDEAQGALEASVNAGWLDETLAQAAWKLRCLTDQLLALFEVCAHPRHSSERCVSALVMLDSIIRSLSLTLVDADDPTATMFLPGTVPAVPRTQQEAPWFGYQPMYESRQAARQMDPCYIPSSPGQNPVTEIGCSCRDLTLGCHWPSASEHAPMWALTPAWNDSWSENEIRKESIRRLCWSAMITAAGHISYTTAHRTHAPNLFIADPANYALLFSGESIARSPSLSTSSKDTVWALQDRCFLLWHACIRMRTDLSVSDATKAQFATKAWLEADALEAALNKHTCSIERAFIYQAREYIFKNTNGSFHRHKAEEWLRHQAVVAERFMHGLHLITGNANNLLARRPTELALCCRPRFFVWNNIASKRDQKRKQESVPRSAIYYLALKPICHSSLIPLTFCSTTMDPTDTSHINASILNEETTQTVLSSSSSSSSLKRRAQSPPEDLAVEGSRKRLREDASDIQCQQEPPQSSQLIEELEEELQCGCCSALVYRPVIVMPCQHFFCGSCCVLWVRNNGTNCPSCRSISTIVTPFRALQGTIDAFLRAAPHKARTARERQQADEIYLGSNLRLPAPREPSPEPNILPDTDYFQPCPHCSRGNPYGWVCPQPIPDPNLDPDHAWPLDDGLPPGHGHCDNCKRSETLLALRAPSTTRCDMCLVSFCGINVQGRCVAAPLLAQQPHDLGRLDDFIESPRSFQCFDDNTVEVNYLIDYMTAQNMTPTHIYREIVAHLQSQPTGFRPLIEANIFNNLHRIAETTEQNSTPSRARICRLCAAEIFFWGLKSWWVRERQKGFLGLDIISRPDCSEGAACTHQKDPVNHIIVPPPSNLTPHVSEQPSSTSNFPGAASGSSIPIIPATGALPFIVDVYEDPLTSSPTTPDFRDAIDGFL</sequence>
<keyword evidence="3" id="KW-0479">Metal-binding</keyword>
<evidence type="ECO:0000256" key="7">
    <source>
        <dbReference type="ARBA" id="ARBA00023242"/>
    </source>
</evidence>
<protein>
    <recommendedName>
        <fullName evidence="11">RING-type domain-containing protein</fullName>
    </recommendedName>
</protein>
<dbReference type="GO" id="GO:0005634">
    <property type="term" value="C:nucleus"/>
    <property type="evidence" value="ECO:0007669"/>
    <property type="project" value="UniProtKB-SubCell"/>
</dbReference>
<name>A0A8H5G921_9AGAR</name>
<dbReference type="Proteomes" id="UP000559027">
    <property type="component" value="Unassembled WGS sequence"/>
</dbReference>
<dbReference type="PROSITE" id="PS50089">
    <property type="entry name" value="ZF_RING_2"/>
    <property type="match status" value="1"/>
</dbReference>
<keyword evidence="2" id="KW-0808">Transferase</keyword>
<feature type="region of interest" description="Disordered" evidence="10">
    <location>
        <begin position="1"/>
        <end position="91"/>
    </location>
</feature>
<evidence type="ECO:0000313" key="12">
    <source>
        <dbReference type="EMBL" id="KAF5360584.1"/>
    </source>
</evidence>
<feature type="region of interest" description="Disordered" evidence="10">
    <location>
        <begin position="739"/>
        <end position="762"/>
    </location>
</feature>
<evidence type="ECO:0000256" key="6">
    <source>
        <dbReference type="ARBA" id="ARBA00022833"/>
    </source>
</evidence>
<evidence type="ECO:0000256" key="3">
    <source>
        <dbReference type="ARBA" id="ARBA00022723"/>
    </source>
</evidence>
<keyword evidence="6" id="KW-0862">Zinc</keyword>
<keyword evidence="13" id="KW-1185">Reference proteome</keyword>
<evidence type="ECO:0000313" key="13">
    <source>
        <dbReference type="Proteomes" id="UP000559027"/>
    </source>
</evidence>
<keyword evidence="4 9" id="KW-0863">Zinc-finger</keyword>
<evidence type="ECO:0000256" key="9">
    <source>
        <dbReference type="PROSITE-ProRule" id="PRU00175"/>
    </source>
</evidence>
<dbReference type="Gene3D" id="3.30.40.10">
    <property type="entry name" value="Zinc/RING finger domain, C3HC4 (zinc finger)"/>
    <property type="match status" value="1"/>
</dbReference>
<keyword evidence="8" id="KW-0131">Cell cycle</keyword>
<evidence type="ECO:0000259" key="11">
    <source>
        <dbReference type="PROSITE" id="PS50089"/>
    </source>
</evidence>
<comment type="subcellular location">
    <subcellularLocation>
        <location evidence="1">Nucleus</location>
    </subcellularLocation>
</comment>
<proteinExistence type="predicted"/>
<evidence type="ECO:0000256" key="2">
    <source>
        <dbReference type="ARBA" id="ARBA00022679"/>
    </source>
</evidence>
<feature type="domain" description="RING-type" evidence="11">
    <location>
        <begin position="796"/>
        <end position="836"/>
    </location>
</feature>
<dbReference type="InterPro" id="IPR052256">
    <property type="entry name" value="E3_ubiquitin-ligase_CHFR"/>
</dbReference>
<accession>A0A8H5G921</accession>
<dbReference type="PANTHER" id="PTHR16079">
    <property type="entry name" value="UBIQUITIN LIGASE PROTEIN CHFR"/>
    <property type="match status" value="1"/>
</dbReference>
<feature type="region of interest" description="Disordered" evidence="10">
    <location>
        <begin position="1138"/>
        <end position="1158"/>
    </location>
</feature>
<dbReference type="PANTHER" id="PTHR16079:SF4">
    <property type="entry name" value="E3 UBIQUITIN-PROTEIN LIGASE CHFR"/>
    <property type="match status" value="1"/>
</dbReference>
<dbReference type="InterPro" id="IPR040909">
    <property type="entry name" value="CHFR_Znf-CRD"/>
</dbReference>
<evidence type="ECO:0000256" key="5">
    <source>
        <dbReference type="ARBA" id="ARBA00022786"/>
    </source>
</evidence>
<dbReference type="InterPro" id="IPR013083">
    <property type="entry name" value="Znf_RING/FYVE/PHD"/>
</dbReference>
<dbReference type="EMBL" id="JAACJO010000003">
    <property type="protein sequence ID" value="KAF5360584.1"/>
    <property type="molecule type" value="Genomic_DNA"/>
</dbReference>
<dbReference type="AlphaFoldDB" id="A0A8H5G921"/>
<evidence type="ECO:0000256" key="4">
    <source>
        <dbReference type="ARBA" id="ARBA00022771"/>
    </source>
</evidence>
<evidence type="ECO:0000256" key="1">
    <source>
        <dbReference type="ARBA" id="ARBA00004123"/>
    </source>
</evidence>
<dbReference type="SUPFAM" id="SSF57850">
    <property type="entry name" value="RING/U-box"/>
    <property type="match status" value="1"/>
</dbReference>
<dbReference type="InterPro" id="IPR001841">
    <property type="entry name" value="Znf_RING"/>
</dbReference>
<evidence type="ECO:0000256" key="8">
    <source>
        <dbReference type="ARBA" id="ARBA00023306"/>
    </source>
</evidence>
<dbReference type="GO" id="GO:0004842">
    <property type="term" value="F:ubiquitin-protein transferase activity"/>
    <property type="evidence" value="ECO:0007669"/>
    <property type="project" value="TreeGrafter"/>
</dbReference>
<dbReference type="GO" id="GO:0006511">
    <property type="term" value="P:ubiquitin-dependent protein catabolic process"/>
    <property type="evidence" value="ECO:0007669"/>
    <property type="project" value="TreeGrafter"/>
</dbReference>
<keyword evidence="5" id="KW-0833">Ubl conjugation pathway</keyword>
<organism evidence="12 13">
    <name type="scientific">Leucocoprinus leucothites</name>
    <dbReference type="NCBI Taxonomy" id="201217"/>
    <lineage>
        <taxon>Eukaryota</taxon>
        <taxon>Fungi</taxon>
        <taxon>Dikarya</taxon>
        <taxon>Basidiomycota</taxon>
        <taxon>Agaricomycotina</taxon>
        <taxon>Agaricomycetes</taxon>
        <taxon>Agaricomycetidae</taxon>
        <taxon>Agaricales</taxon>
        <taxon>Agaricineae</taxon>
        <taxon>Agaricaceae</taxon>
        <taxon>Leucocoprinus</taxon>
    </lineage>
</organism>
<dbReference type="Pfam" id="PF00097">
    <property type="entry name" value="zf-C3HC4"/>
    <property type="match status" value="1"/>
</dbReference>
<keyword evidence="7" id="KW-0539">Nucleus</keyword>
<dbReference type="GO" id="GO:0016567">
    <property type="term" value="P:protein ubiquitination"/>
    <property type="evidence" value="ECO:0007669"/>
    <property type="project" value="TreeGrafter"/>
</dbReference>